<organism evidence="5">
    <name type="scientific">Epinephelus coioides</name>
    <name type="common">Orange-spotted grouper</name>
    <name type="synonym">Epinephelus nebulosus</name>
    <dbReference type="NCBI Taxonomy" id="94232"/>
    <lineage>
        <taxon>Eukaryota</taxon>
        <taxon>Metazoa</taxon>
        <taxon>Chordata</taxon>
        <taxon>Craniata</taxon>
        <taxon>Vertebrata</taxon>
        <taxon>Euteleostomi</taxon>
        <taxon>Actinopterygii</taxon>
        <taxon>Neopterygii</taxon>
        <taxon>Teleostei</taxon>
        <taxon>Neoteleostei</taxon>
        <taxon>Acanthomorphata</taxon>
        <taxon>Eupercaria</taxon>
        <taxon>Perciformes</taxon>
        <taxon>Serranoidei</taxon>
        <taxon>Serranidae</taxon>
        <taxon>Epinephelinae</taxon>
        <taxon>Epinephelini</taxon>
        <taxon>Epinephelus</taxon>
    </lineage>
</organism>
<evidence type="ECO:0000259" key="4">
    <source>
        <dbReference type="Pfam" id="PF00048"/>
    </source>
</evidence>
<evidence type="ECO:0000256" key="1">
    <source>
        <dbReference type="ARBA" id="ARBA00022514"/>
    </source>
</evidence>
<accession>F2VQR0</accession>
<dbReference type="Pfam" id="PF00048">
    <property type="entry name" value="IL8"/>
    <property type="match status" value="1"/>
</dbReference>
<feature type="region of interest" description="Disordered" evidence="2">
    <location>
        <begin position="114"/>
        <end position="144"/>
    </location>
</feature>
<protein>
    <submittedName>
        <fullName evidence="5">C-C chemokine 1</fullName>
    </submittedName>
</protein>
<reference evidence="5" key="1">
    <citation type="submission" date="2010-03" db="EMBL/GenBank/DDBJ databases">
        <title>Definition of the antibody to resist a fatal pathogen challenge in a bony fish highlights a life vest in the immune system in early vertebrates.</title>
        <authorList>
            <person name="Jiang Y.N."/>
            <person name="Xia C."/>
        </authorList>
    </citation>
    <scope>NUCLEOTIDE SEQUENCE</scope>
</reference>
<keyword evidence="1" id="KW-0202">Cytokine</keyword>
<evidence type="ECO:0000256" key="2">
    <source>
        <dbReference type="SAM" id="MobiDB-lite"/>
    </source>
</evidence>
<proteinExistence type="evidence at transcript level"/>
<dbReference type="AlphaFoldDB" id="F2VQR0"/>
<dbReference type="InterPro" id="IPR036048">
    <property type="entry name" value="Interleukin_8-like_sf"/>
</dbReference>
<feature type="domain" description="Chemokine interleukin-8-like" evidence="4">
    <location>
        <begin position="32"/>
        <end position="84"/>
    </location>
</feature>
<evidence type="ECO:0000313" key="5">
    <source>
        <dbReference type="EMBL" id="AEA39656.1"/>
    </source>
</evidence>
<evidence type="ECO:0000256" key="3">
    <source>
        <dbReference type="SAM" id="SignalP"/>
    </source>
</evidence>
<dbReference type="Gene3D" id="2.40.50.40">
    <property type="match status" value="1"/>
</dbReference>
<dbReference type="InterPro" id="IPR001811">
    <property type="entry name" value="Chemokine_IL8-like_dom"/>
</dbReference>
<dbReference type="GO" id="GO:0006955">
    <property type="term" value="P:immune response"/>
    <property type="evidence" value="ECO:0007669"/>
    <property type="project" value="InterPro"/>
</dbReference>
<name>F2VQR0_EPICO</name>
<dbReference type="GO" id="GO:0005615">
    <property type="term" value="C:extracellular space"/>
    <property type="evidence" value="ECO:0007669"/>
    <property type="project" value="UniProtKB-KW"/>
</dbReference>
<feature type="signal peptide" evidence="3">
    <location>
        <begin position="1"/>
        <end position="27"/>
    </location>
</feature>
<dbReference type="EMBL" id="GU988633">
    <property type="protein sequence ID" value="AEA39656.1"/>
    <property type="molecule type" value="mRNA"/>
</dbReference>
<feature type="chain" id="PRO_5003289164" evidence="3">
    <location>
        <begin position="28"/>
        <end position="144"/>
    </location>
</feature>
<dbReference type="GO" id="GO:0008009">
    <property type="term" value="F:chemokine activity"/>
    <property type="evidence" value="ECO:0007669"/>
    <property type="project" value="InterPro"/>
</dbReference>
<sequence length="144" mass="15073">MESCVSMLKSALVVIVLVAAVQSGVSADKLASCCKKVNNQEITEPILGYLVQQPNPPCVRAVIFQTKSGFYCSQLTAPWVRRKVVAFEEAKARAAALAVVPPSPVSLLSIITSTASPASSSSLPSSPSTSEMPAGETFSERDSA</sequence>
<dbReference type="SUPFAM" id="SSF54117">
    <property type="entry name" value="Interleukin 8-like chemokines"/>
    <property type="match status" value="1"/>
</dbReference>
<feature type="compositionally biased region" description="Low complexity" evidence="2">
    <location>
        <begin position="114"/>
        <end position="130"/>
    </location>
</feature>
<keyword evidence="3" id="KW-0732">Signal</keyword>